<dbReference type="GO" id="GO:0005634">
    <property type="term" value="C:nucleus"/>
    <property type="evidence" value="ECO:0007669"/>
    <property type="project" value="UniProtKB-SubCell"/>
</dbReference>
<evidence type="ECO:0000256" key="5">
    <source>
        <dbReference type="ARBA" id="ARBA00020267"/>
    </source>
</evidence>
<dbReference type="SUPFAM" id="SSF50978">
    <property type="entry name" value="WD40 repeat-like"/>
    <property type="match status" value="3"/>
</dbReference>
<dbReference type="PROSITE" id="PS50082">
    <property type="entry name" value="WD_REPEATS_2"/>
    <property type="match status" value="6"/>
</dbReference>
<dbReference type="Pfam" id="PF00400">
    <property type="entry name" value="WD40"/>
    <property type="match status" value="8"/>
</dbReference>
<dbReference type="Gene3D" id="3.40.50.300">
    <property type="entry name" value="P-loop containing nucleotide triphosphate hydrolases"/>
    <property type="match status" value="1"/>
</dbReference>
<dbReference type="InterPro" id="IPR001680">
    <property type="entry name" value="WD40_rpt"/>
</dbReference>
<feature type="repeat" description="WD" evidence="11">
    <location>
        <begin position="957"/>
        <end position="984"/>
    </location>
</feature>
<dbReference type="InterPro" id="IPR027417">
    <property type="entry name" value="P-loop_NTPase"/>
</dbReference>
<dbReference type="InterPro" id="IPR036322">
    <property type="entry name" value="WD40_repeat_dom_sf"/>
</dbReference>
<dbReference type="InterPro" id="IPR036047">
    <property type="entry name" value="F-box-like_dom_sf"/>
</dbReference>
<feature type="repeat" description="WD" evidence="11">
    <location>
        <begin position="460"/>
        <end position="496"/>
    </location>
</feature>
<comment type="subcellular location">
    <subcellularLocation>
        <location evidence="2">Cytoplasm</location>
    </subcellularLocation>
    <subcellularLocation>
        <location evidence="1">Nucleus</location>
    </subcellularLocation>
</comment>
<keyword evidence="10" id="KW-0539">Nucleus</keyword>
<dbReference type="STRING" id="6832.A0A553P645"/>
<organism evidence="13 14">
    <name type="scientific">Tigriopus californicus</name>
    <name type="common">Marine copepod</name>
    <dbReference type="NCBI Taxonomy" id="6832"/>
    <lineage>
        <taxon>Eukaryota</taxon>
        <taxon>Metazoa</taxon>
        <taxon>Ecdysozoa</taxon>
        <taxon>Arthropoda</taxon>
        <taxon>Crustacea</taxon>
        <taxon>Multicrustacea</taxon>
        <taxon>Hexanauplia</taxon>
        <taxon>Copepoda</taxon>
        <taxon>Harpacticoida</taxon>
        <taxon>Harpacticidae</taxon>
        <taxon>Tigriopus</taxon>
    </lineage>
</organism>
<feature type="repeat" description="WD" evidence="11">
    <location>
        <begin position="416"/>
        <end position="447"/>
    </location>
</feature>
<accession>A0A553P645</accession>
<dbReference type="PANTHER" id="PTHR44111">
    <property type="entry name" value="ELONGATOR COMPLEX PROTEIN 2"/>
    <property type="match status" value="1"/>
</dbReference>
<dbReference type="GO" id="GO:0033588">
    <property type="term" value="C:elongator holoenzyme complex"/>
    <property type="evidence" value="ECO:0007669"/>
    <property type="project" value="InterPro"/>
</dbReference>
<dbReference type="Pfam" id="PF12937">
    <property type="entry name" value="F-box-like"/>
    <property type="match status" value="1"/>
</dbReference>
<evidence type="ECO:0000259" key="12">
    <source>
        <dbReference type="PROSITE" id="PS50181"/>
    </source>
</evidence>
<dbReference type="SMART" id="SM00256">
    <property type="entry name" value="FBOX"/>
    <property type="match status" value="1"/>
</dbReference>
<dbReference type="InterPro" id="IPR015943">
    <property type="entry name" value="WD40/YVTN_repeat-like_dom_sf"/>
</dbReference>
<evidence type="ECO:0000256" key="4">
    <source>
        <dbReference type="ARBA" id="ARBA00005881"/>
    </source>
</evidence>
<feature type="repeat" description="WD" evidence="11">
    <location>
        <begin position="1004"/>
        <end position="1045"/>
    </location>
</feature>
<evidence type="ECO:0000256" key="6">
    <source>
        <dbReference type="ARBA" id="ARBA00022490"/>
    </source>
</evidence>
<evidence type="ECO:0000256" key="8">
    <source>
        <dbReference type="ARBA" id="ARBA00022694"/>
    </source>
</evidence>
<dbReference type="Proteomes" id="UP000318571">
    <property type="component" value="Chromosome 3"/>
</dbReference>
<keyword evidence="9" id="KW-0677">Repeat</keyword>
<protein>
    <recommendedName>
        <fullName evidence="5">Elongator complex protein 2</fullName>
    </recommendedName>
</protein>
<gene>
    <name evidence="13" type="ORF">TCAL_02201</name>
</gene>
<dbReference type="SUPFAM" id="SSF81383">
    <property type="entry name" value="F-box domain"/>
    <property type="match status" value="1"/>
</dbReference>
<dbReference type="PANTHER" id="PTHR44111:SF1">
    <property type="entry name" value="ELONGATOR COMPLEX PROTEIN 2"/>
    <property type="match status" value="1"/>
</dbReference>
<dbReference type="Gene3D" id="1.20.1280.50">
    <property type="match status" value="1"/>
</dbReference>
<feature type="repeat" description="WD" evidence="11">
    <location>
        <begin position="565"/>
        <end position="608"/>
    </location>
</feature>
<dbReference type="FunFam" id="2.130.10.10:FF:000400">
    <property type="entry name" value="Elongator acetyltransferase complex subunit 2"/>
    <property type="match status" value="1"/>
</dbReference>
<feature type="repeat" description="WD" evidence="11">
    <location>
        <begin position="652"/>
        <end position="687"/>
    </location>
</feature>
<comment type="pathway">
    <text evidence="3">tRNA modification; 5-methoxycarbonylmethyl-2-thiouridine-tRNA biosynthesis.</text>
</comment>
<reference evidence="13 14" key="1">
    <citation type="journal article" date="2018" name="Nat. Ecol. Evol.">
        <title>Genomic signatures of mitonuclear coevolution across populations of Tigriopus californicus.</title>
        <authorList>
            <person name="Barreto F.S."/>
            <person name="Watson E.T."/>
            <person name="Lima T.G."/>
            <person name="Willett C.S."/>
            <person name="Edmands S."/>
            <person name="Li W."/>
            <person name="Burton R.S."/>
        </authorList>
    </citation>
    <scope>NUCLEOTIDE SEQUENCE [LARGE SCALE GENOMIC DNA]</scope>
    <source>
        <strain evidence="13 14">San Diego</strain>
    </source>
</reference>
<dbReference type="OMA" id="ENFRHIS"/>
<dbReference type="InterPro" id="IPR037289">
    <property type="entry name" value="Elp2"/>
</dbReference>
<dbReference type="SMART" id="SM00320">
    <property type="entry name" value="WD40"/>
    <property type="match status" value="11"/>
</dbReference>
<name>A0A553P645_TIGCA</name>
<keyword evidence="7 11" id="KW-0853">WD repeat</keyword>
<keyword evidence="14" id="KW-1185">Reference proteome</keyword>
<dbReference type="EMBL" id="VCGU01000007">
    <property type="protein sequence ID" value="TRY73158.1"/>
    <property type="molecule type" value="Genomic_DNA"/>
</dbReference>
<dbReference type="GO" id="GO:0002098">
    <property type="term" value="P:tRNA wobble uridine modification"/>
    <property type="evidence" value="ECO:0007669"/>
    <property type="project" value="InterPro"/>
</dbReference>
<dbReference type="AlphaFoldDB" id="A0A553P645"/>
<dbReference type="GO" id="GO:0005737">
    <property type="term" value="C:cytoplasm"/>
    <property type="evidence" value="ECO:0007669"/>
    <property type="project" value="UniProtKB-SubCell"/>
</dbReference>
<evidence type="ECO:0000256" key="7">
    <source>
        <dbReference type="ARBA" id="ARBA00022574"/>
    </source>
</evidence>
<dbReference type="Gene3D" id="2.130.10.10">
    <property type="entry name" value="YVTN repeat-like/Quinoprotein amine dehydrogenase"/>
    <property type="match status" value="4"/>
</dbReference>
<keyword evidence="8" id="KW-0819">tRNA processing</keyword>
<proteinExistence type="inferred from homology"/>
<evidence type="ECO:0000256" key="3">
    <source>
        <dbReference type="ARBA" id="ARBA00005043"/>
    </source>
</evidence>
<comment type="caution">
    <text evidence="13">The sequence shown here is derived from an EMBL/GenBank/DDBJ whole genome shotgun (WGS) entry which is preliminary data.</text>
</comment>
<evidence type="ECO:0000256" key="11">
    <source>
        <dbReference type="PROSITE-ProRule" id="PRU00221"/>
    </source>
</evidence>
<sequence>MGLECLPLEIFYHILSHLPLSSIYQLGATCRHFHAKIHQNESFWRFKVNHQNHLLFAVEGGEGPSSDLDLSFTPTGLIRDPSLLGYKELYLLCSHEFQEVLKGLRKAEVHREYLPRLLRSIVPKSWWNNLQSFYDPNFSVRCALFGPGIESPNTKYLVHKMIKSHTNLFDATGFVTGLPGGFGSGVQIDFRKMYQIHLICLYTNSERVRECQSGIQRLKAGNNMLIASETSEMPHESVLQLLPSLDCIFFALDTSKYEANLEEEAQFWKSELEIMLKGLKFCDKKNLPILVLSCSNGDEGRFSVSELAESLGLLTLPSRPWAVFNVNIANMDGMTKALDWVLYHAHKKKANLEYHQLNSTKSKAMKLEQIYVAAGCNRFLKCLSWRKDLLLYGSCNSVVLVKKLSKSDDFEVLKSFVAHSDDVRCVSWMTDDIFVSTSSDSTAIVWKRLADFSFVPWKILKGHASSVTACSGYQHESTLWIATASGDSSVKMWKIDLNMMKEDGEETSCQTIDLKSGFALEVKFHVLDGNVPLLVVARDNSKLQVYGRDPKGKVESNDLTLIHNLSGHDNWIVSLDLIQVQDDYLLASGSQDSFIRVWRLSPRTEAQAKMVQKSVKDSKDEEIKMKEEIVGMKCFSETKETKYFAIILETVLAGHEDKVQSVQWRPRFEDQSLTLLSCSMDKTVIVWTSSPDLGEIWEQSARFGEVGGNTLGFMGCQYDDNAEQILGYSFTGSFHYWANVNAEWKPFKTIGGHFGPVEDLDWERNGRYLVSTSLDQTTRLHAPYRVSNTSEAVSWHELARPQVHGYDLTCITMLPNHRFASGAEEKIVRTFETTRTFLANLRSISKETIQENENMVPRMALVPSLGLSNKGVNADENEGDSNSITYDVFETPPTEETLYQQTLWPEVYKLYGHGYEIFCLASNAQGTLIASACKASKAEHAEVILWSVDSWEIAQRLSGHDLTVTQMAFSPNDQYLLTVSRDRTWCLFGKSGETYTKIQRSKDKAVHQRLIWSCSWSEDSKFFATCSRDKKLAMWKLEEDKEVRVSLGCREVQSLQDSITAVAFAPNLEGGQKYVVACGLENGSIMLISFDPKADKEWNVVKHLGPNDAHHKTVKRLKFARHGDSIILASCSADHSVKLFKLIM</sequence>
<evidence type="ECO:0000256" key="9">
    <source>
        <dbReference type="ARBA" id="ARBA00022737"/>
    </source>
</evidence>
<comment type="similarity">
    <text evidence="4">Belongs to the WD repeat ELP2 family.</text>
</comment>
<evidence type="ECO:0000256" key="10">
    <source>
        <dbReference type="ARBA" id="ARBA00023242"/>
    </source>
</evidence>
<evidence type="ECO:0000256" key="1">
    <source>
        <dbReference type="ARBA" id="ARBA00004123"/>
    </source>
</evidence>
<dbReference type="PROSITE" id="PS50181">
    <property type="entry name" value="FBOX"/>
    <property type="match status" value="1"/>
</dbReference>
<evidence type="ECO:0000313" key="14">
    <source>
        <dbReference type="Proteomes" id="UP000318571"/>
    </source>
</evidence>
<feature type="domain" description="F-box" evidence="12">
    <location>
        <begin position="1"/>
        <end position="47"/>
    </location>
</feature>
<dbReference type="InterPro" id="IPR001810">
    <property type="entry name" value="F-box_dom"/>
</dbReference>
<dbReference type="UniPathway" id="UPA00988"/>
<evidence type="ECO:0000256" key="2">
    <source>
        <dbReference type="ARBA" id="ARBA00004496"/>
    </source>
</evidence>
<evidence type="ECO:0000313" key="13">
    <source>
        <dbReference type="EMBL" id="TRY73158.1"/>
    </source>
</evidence>
<keyword evidence="6" id="KW-0963">Cytoplasm</keyword>